<protein>
    <submittedName>
        <fullName evidence="2">Uncharacterized protein</fullName>
    </submittedName>
</protein>
<accession>A0AAD1NW26</accession>
<dbReference type="AlphaFoldDB" id="A0AAD1NW26"/>
<evidence type="ECO:0000313" key="2">
    <source>
        <dbReference type="EMBL" id="BCY25640.1"/>
    </source>
</evidence>
<organism evidence="2 3">
    <name type="scientific">Cutibacterium modestum</name>
    <dbReference type="NCBI Taxonomy" id="2559073"/>
    <lineage>
        <taxon>Bacteria</taxon>
        <taxon>Bacillati</taxon>
        <taxon>Actinomycetota</taxon>
        <taxon>Actinomycetes</taxon>
        <taxon>Propionibacteriales</taxon>
        <taxon>Propionibacteriaceae</taxon>
        <taxon>Cutibacterium</taxon>
    </lineage>
</organism>
<evidence type="ECO:0000313" key="3">
    <source>
        <dbReference type="Proteomes" id="UP000825072"/>
    </source>
</evidence>
<reference evidence="2" key="1">
    <citation type="submission" date="2021-06" db="EMBL/GenBank/DDBJ databases">
        <title>Genome sequence of Cutibacterium modestum strain KB17-24694.</title>
        <authorList>
            <person name="Dekio I."/>
            <person name="Asahina A."/>
            <person name="Nishida M."/>
        </authorList>
    </citation>
    <scope>NUCLEOTIDE SEQUENCE</scope>
    <source>
        <strain evidence="2">KB17-24694</strain>
    </source>
</reference>
<feature type="region of interest" description="Disordered" evidence="1">
    <location>
        <begin position="64"/>
        <end position="86"/>
    </location>
</feature>
<sequence length="86" mass="9712">MKSYSCVVDTDASRCRNQGLSEGHCLLTPRGENIMRRPLYMVTSMVEHGDSIIVTSCERQIMQNNKDQRPLSGEPKGTRHDDFLVA</sequence>
<dbReference type="Proteomes" id="UP000825072">
    <property type="component" value="Chromosome 1"/>
</dbReference>
<gene>
    <name evidence="2" type="ORF">KB1_16300</name>
</gene>
<proteinExistence type="predicted"/>
<feature type="compositionally biased region" description="Basic and acidic residues" evidence="1">
    <location>
        <begin position="76"/>
        <end position="86"/>
    </location>
</feature>
<dbReference type="EMBL" id="AP024747">
    <property type="protein sequence ID" value="BCY25640.1"/>
    <property type="molecule type" value="Genomic_DNA"/>
</dbReference>
<name>A0AAD1NW26_9ACTN</name>
<evidence type="ECO:0000256" key="1">
    <source>
        <dbReference type="SAM" id="MobiDB-lite"/>
    </source>
</evidence>